<dbReference type="InterPro" id="IPR005162">
    <property type="entry name" value="Retrotrans_gag_dom"/>
</dbReference>
<proteinExistence type="predicted"/>
<evidence type="ECO:0000313" key="5">
    <source>
        <dbReference type="RefSeq" id="XP_015938962.1"/>
    </source>
</evidence>
<organism evidence="4 5">
    <name type="scientific">Arachis duranensis</name>
    <name type="common">Wild peanut</name>
    <dbReference type="NCBI Taxonomy" id="130453"/>
    <lineage>
        <taxon>Eukaryota</taxon>
        <taxon>Viridiplantae</taxon>
        <taxon>Streptophyta</taxon>
        <taxon>Embryophyta</taxon>
        <taxon>Tracheophyta</taxon>
        <taxon>Spermatophyta</taxon>
        <taxon>Magnoliopsida</taxon>
        <taxon>eudicotyledons</taxon>
        <taxon>Gunneridae</taxon>
        <taxon>Pentapetalae</taxon>
        <taxon>rosids</taxon>
        <taxon>fabids</taxon>
        <taxon>Fabales</taxon>
        <taxon>Fabaceae</taxon>
        <taxon>Papilionoideae</taxon>
        <taxon>50 kb inversion clade</taxon>
        <taxon>dalbergioids sensu lato</taxon>
        <taxon>Dalbergieae</taxon>
        <taxon>Pterocarpus clade</taxon>
        <taxon>Arachis</taxon>
    </lineage>
</organism>
<feature type="domain" description="Retrotransposon Copia-like N-terminal" evidence="3">
    <location>
        <begin position="36"/>
        <end position="80"/>
    </location>
</feature>
<reference evidence="5" key="2">
    <citation type="submission" date="2025-08" db="UniProtKB">
        <authorList>
            <consortium name="RefSeq"/>
        </authorList>
    </citation>
    <scope>IDENTIFICATION</scope>
    <source>
        <tissue evidence="5">Whole plant</tissue>
    </source>
</reference>
<evidence type="ECO:0000259" key="2">
    <source>
        <dbReference type="Pfam" id="PF03732"/>
    </source>
</evidence>
<feature type="domain" description="Retrotransposon gag" evidence="2">
    <location>
        <begin position="99"/>
        <end position="204"/>
    </location>
</feature>
<dbReference type="Proteomes" id="UP000515211">
    <property type="component" value="Chromosome 9"/>
</dbReference>
<accession>A0A6P4C0G1</accession>
<dbReference type="GeneID" id="107464553"/>
<sequence>MSAISISTVPQGDSNTPRAPTPPSPIPDAYLLQYDDHPELVLVSQLLQEDNYASWCISMRLALSGKRKICSIDDSLPKPDPILNPALVESWQCTNDIITTWLLNAISKDIAASVIYAGSVALLWQDLETRFSQSNAPCIFELKRSLMSLTQGSLSVSQYFTKLKILWEELNTFKPLVSCSYGDVKSIQAFLDQEYVMLFLMGLNENLNKLVNTKSQVHHVAKVTHGQESQDPSPTSSFSLTAAQYNQLMTLLQTQQALQDIEPEICAGEVFSSCYSNQMAEDMISKKVIGRGDETDDLFLLQSPFIVYTRSSVHSCRSVTNVDSTI</sequence>
<evidence type="ECO:0000313" key="4">
    <source>
        <dbReference type="Proteomes" id="UP000515211"/>
    </source>
</evidence>
<feature type="region of interest" description="Disordered" evidence="1">
    <location>
        <begin position="1"/>
        <end position="22"/>
    </location>
</feature>
<dbReference type="OrthoDB" id="5544992at2759"/>
<gene>
    <name evidence="5" type="primary">LOC107464553</name>
</gene>
<dbReference type="PANTHER" id="PTHR37610:SF81">
    <property type="entry name" value="RETROTRANSPOSON COPIA-LIKE N-TERMINAL DOMAIN-CONTAINING PROTEIN"/>
    <property type="match status" value="1"/>
</dbReference>
<reference evidence="4" key="1">
    <citation type="journal article" date="2016" name="Nat. Genet.">
        <title>The genome sequences of Arachis duranensis and Arachis ipaensis, the diploid ancestors of cultivated peanut.</title>
        <authorList>
            <person name="Bertioli D.J."/>
            <person name="Cannon S.B."/>
            <person name="Froenicke L."/>
            <person name="Huang G."/>
            <person name="Farmer A.D."/>
            <person name="Cannon E.K."/>
            <person name="Liu X."/>
            <person name="Gao D."/>
            <person name="Clevenger J."/>
            <person name="Dash S."/>
            <person name="Ren L."/>
            <person name="Moretzsohn M.C."/>
            <person name="Shirasawa K."/>
            <person name="Huang W."/>
            <person name="Vidigal B."/>
            <person name="Abernathy B."/>
            <person name="Chu Y."/>
            <person name="Niederhuth C.E."/>
            <person name="Umale P."/>
            <person name="Araujo A.C."/>
            <person name="Kozik A."/>
            <person name="Kim K.D."/>
            <person name="Burow M.D."/>
            <person name="Varshney R.K."/>
            <person name="Wang X."/>
            <person name="Zhang X."/>
            <person name="Barkley N."/>
            <person name="Guimaraes P.M."/>
            <person name="Isobe S."/>
            <person name="Guo B."/>
            <person name="Liao B."/>
            <person name="Stalker H.T."/>
            <person name="Schmitz R.J."/>
            <person name="Scheffler B.E."/>
            <person name="Leal-Bertioli S.C."/>
            <person name="Xun X."/>
            <person name="Jackson S.A."/>
            <person name="Michelmore R."/>
            <person name="Ozias-Akins P."/>
        </authorList>
    </citation>
    <scope>NUCLEOTIDE SEQUENCE [LARGE SCALE GENOMIC DNA]</scope>
    <source>
        <strain evidence="4">cv. V14167</strain>
    </source>
</reference>
<protein>
    <submittedName>
        <fullName evidence="5">Uncharacterized protein LOC107464553</fullName>
    </submittedName>
</protein>
<evidence type="ECO:0000256" key="1">
    <source>
        <dbReference type="SAM" id="MobiDB-lite"/>
    </source>
</evidence>
<dbReference type="Pfam" id="PF03732">
    <property type="entry name" value="Retrotrans_gag"/>
    <property type="match status" value="1"/>
</dbReference>
<dbReference type="RefSeq" id="XP_015938962.1">
    <property type="nucleotide sequence ID" value="XM_016083476.1"/>
</dbReference>
<evidence type="ECO:0000259" key="3">
    <source>
        <dbReference type="Pfam" id="PF14244"/>
    </source>
</evidence>
<feature type="compositionally biased region" description="Polar residues" evidence="1">
    <location>
        <begin position="1"/>
        <end position="16"/>
    </location>
</feature>
<keyword evidence="4" id="KW-1185">Reference proteome</keyword>
<dbReference type="KEGG" id="adu:107464553"/>
<name>A0A6P4C0G1_ARADU</name>
<dbReference type="AlphaFoldDB" id="A0A6P4C0G1"/>
<dbReference type="InterPro" id="IPR029472">
    <property type="entry name" value="Copia-like_N"/>
</dbReference>
<dbReference type="Pfam" id="PF14244">
    <property type="entry name" value="Retrotran_gag_3"/>
    <property type="match status" value="1"/>
</dbReference>
<dbReference type="PANTHER" id="PTHR37610">
    <property type="entry name" value="CCHC-TYPE DOMAIN-CONTAINING PROTEIN"/>
    <property type="match status" value="1"/>
</dbReference>